<protein>
    <submittedName>
        <fullName evidence="2">Transcriptional regulator, BadM/Rrf2 family</fullName>
    </submittedName>
</protein>
<sequence length="479" mass="55304">MQLTITTDYAIRIICLLAKENQMCSSSYMASMLGIPLSYIPKTTKILKDAGLIEAEEGIRGGYRLIKAPQEITLRDVIVHSESTMKINRCLERDGYCTANAASQCRVHKILLGWQEDFDSKLDSITIAELIGKENKKHFGTFYVVMKVDTELQTYTQMYAHDKQYKNKIPKEGLYSEFVSTYLEHFVCEKDVQKVKEFLDYRNLTQDYFYGHFEKDTNYRRKTGGKPGDCVWMEMKAYFDEDENSVMLSFHNSKLADKRMTAMEEELQTKDRNIREQYWKMVSLLISVLDHNQIMSAEHKNEMKWHTELLYRKLAELNPDYGITESEIVDVSHLAAIHDIGKIKIPIQILNKGGSLTEEEMELIKMHPLEGAEMTLRFPQDPSTEILNRYSYDICRSHHERYDGTGYPDGLKGDEIPLCAQVVGLVDVYDALVSERAYKKAFRHEEAIQTILAGKCGTFSDKLLQAFLIAAMQPEWMNN</sequence>
<dbReference type="CDD" id="cd00077">
    <property type="entry name" value="HDc"/>
    <property type="match status" value="1"/>
</dbReference>
<dbReference type="InterPro" id="IPR030489">
    <property type="entry name" value="TR_Rrf2-type_CS"/>
</dbReference>
<dbReference type="PROSITE" id="PS01332">
    <property type="entry name" value="HTH_RRF2_1"/>
    <property type="match status" value="1"/>
</dbReference>
<proteinExistence type="predicted"/>
<dbReference type="Gene3D" id="1.10.3210.10">
    <property type="entry name" value="Hypothetical protein af1432"/>
    <property type="match status" value="1"/>
</dbReference>
<organism evidence="2 3">
    <name type="scientific">Hespellia stercorisuis DSM 15480</name>
    <dbReference type="NCBI Taxonomy" id="1121950"/>
    <lineage>
        <taxon>Bacteria</taxon>
        <taxon>Bacillati</taxon>
        <taxon>Bacillota</taxon>
        <taxon>Clostridia</taxon>
        <taxon>Lachnospirales</taxon>
        <taxon>Lachnospiraceae</taxon>
        <taxon>Hespellia</taxon>
    </lineage>
</organism>
<dbReference type="Proteomes" id="UP000184301">
    <property type="component" value="Unassembled WGS sequence"/>
</dbReference>
<dbReference type="InterPro" id="IPR000944">
    <property type="entry name" value="Tscrpt_reg_Rrf2"/>
</dbReference>
<reference evidence="2 3" key="1">
    <citation type="submission" date="2016-11" db="EMBL/GenBank/DDBJ databases">
        <authorList>
            <person name="Jaros S."/>
            <person name="Januszkiewicz K."/>
            <person name="Wedrychowicz H."/>
        </authorList>
    </citation>
    <scope>NUCLEOTIDE SEQUENCE [LARGE SCALE GENOMIC DNA]</scope>
    <source>
        <strain evidence="2 3">DSM 15480</strain>
    </source>
</reference>
<evidence type="ECO:0000313" key="3">
    <source>
        <dbReference type="Proteomes" id="UP000184301"/>
    </source>
</evidence>
<dbReference type="Pfam" id="PF02082">
    <property type="entry name" value="Rrf2"/>
    <property type="match status" value="1"/>
</dbReference>
<dbReference type="InterPro" id="IPR052020">
    <property type="entry name" value="Cyclic_di-GMP/3'3'-cGAMP_PDE"/>
</dbReference>
<dbReference type="InterPro" id="IPR003607">
    <property type="entry name" value="HD/PDEase_dom"/>
</dbReference>
<dbReference type="SUPFAM" id="SSF46785">
    <property type="entry name" value="Winged helix' DNA-binding domain"/>
    <property type="match status" value="1"/>
</dbReference>
<dbReference type="PROSITE" id="PS51832">
    <property type="entry name" value="HD_GYP"/>
    <property type="match status" value="1"/>
</dbReference>
<dbReference type="SUPFAM" id="SSF109604">
    <property type="entry name" value="HD-domain/PDEase-like"/>
    <property type="match status" value="1"/>
</dbReference>
<dbReference type="AlphaFoldDB" id="A0A1M6I2P7"/>
<feature type="domain" description="HD-GYP" evidence="1">
    <location>
        <begin position="274"/>
        <end position="479"/>
    </location>
</feature>
<dbReference type="PANTHER" id="PTHR45228:SF8">
    <property type="entry name" value="TWO-COMPONENT RESPONSE REGULATOR-RELATED"/>
    <property type="match status" value="1"/>
</dbReference>
<dbReference type="EMBL" id="FQZY01000006">
    <property type="protein sequence ID" value="SHJ28722.1"/>
    <property type="molecule type" value="Genomic_DNA"/>
</dbReference>
<dbReference type="InterPro" id="IPR036388">
    <property type="entry name" value="WH-like_DNA-bd_sf"/>
</dbReference>
<name>A0A1M6I2P7_9FIRM</name>
<dbReference type="PANTHER" id="PTHR45228">
    <property type="entry name" value="CYCLIC DI-GMP PHOSPHODIESTERASE TM_0186-RELATED"/>
    <property type="match status" value="1"/>
</dbReference>
<dbReference type="InterPro" id="IPR037522">
    <property type="entry name" value="HD_GYP_dom"/>
</dbReference>
<dbReference type="NCBIfam" id="TIGR00738">
    <property type="entry name" value="rrf2_super"/>
    <property type="match status" value="1"/>
</dbReference>
<keyword evidence="3" id="KW-1185">Reference proteome</keyword>
<accession>A0A1M6I2P7</accession>
<gene>
    <name evidence="2" type="ORF">SAMN02745243_00201</name>
</gene>
<evidence type="ECO:0000259" key="1">
    <source>
        <dbReference type="PROSITE" id="PS51832"/>
    </source>
</evidence>
<dbReference type="RefSeq" id="WP_073103928.1">
    <property type="nucleotide sequence ID" value="NZ_FQZY01000006.1"/>
</dbReference>
<dbReference type="Gene3D" id="1.10.10.10">
    <property type="entry name" value="Winged helix-like DNA-binding domain superfamily/Winged helix DNA-binding domain"/>
    <property type="match status" value="1"/>
</dbReference>
<dbReference type="OrthoDB" id="9804747at2"/>
<evidence type="ECO:0000313" key="2">
    <source>
        <dbReference type="EMBL" id="SHJ28722.1"/>
    </source>
</evidence>
<dbReference type="InterPro" id="IPR036390">
    <property type="entry name" value="WH_DNA-bd_sf"/>
</dbReference>
<dbReference type="Pfam" id="PF13487">
    <property type="entry name" value="HD_5"/>
    <property type="match status" value="1"/>
</dbReference>
<dbReference type="STRING" id="1121950.SAMN02745243_00201"/>
<dbReference type="PROSITE" id="PS51197">
    <property type="entry name" value="HTH_RRF2_2"/>
    <property type="match status" value="1"/>
</dbReference>